<keyword evidence="4 5" id="KW-0539">Nucleus</keyword>
<dbReference type="PANTHER" id="PTHR12322:SF116">
    <property type="entry name" value="DOUBLESEX-MAB RELATED 99B"/>
    <property type="match status" value="1"/>
</dbReference>
<feature type="compositionally biased region" description="Polar residues" evidence="6">
    <location>
        <begin position="217"/>
        <end position="230"/>
    </location>
</feature>
<dbReference type="FunFam" id="4.10.1040.10:FF:000001">
    <property type="entry name" value="doublesex- and mab-3-related transcription factor 1"/>
    <property type="match status" value="1"/>
</dbReference>
<dbReference type="GO" id="GO:0000981">
    <property type="term" value="F:DNA-binding transcription factor activity, RNA polymerase II-specific"/>
    <property type="evidence" value="ECO:0007669"/>
    <property type="project" value="TreeGrafter"/>
</dbReference>
<feature type="region of interest" description="Disordered" evidence="6">
    <location>
        <begin position="29"/>
        <end position="55"/>
    </location>
</feature>
<keyword evidence="2 5" id="KW-0862">Zinc</keyword>
<dbReference type="InterPro" id="IPR026607">
    <property type="entry name" value="DMRT"/>
</dbReference>
<keyword evidence="9" id="KW-1185">Reference proteome</keyword>
<dbReference type="EMBL" id="OC863480">
    <property type="protein sequence ID" value="CAD7631032.1"/>
    <property type="molecule type" value="Genomic_DNA"/>
</dbReference>
<feature type="compositionally biased region" description="Low complexity" evidence="6">
    <location>
        <begin position="42"/>
        <end position="55"/>
    </location>
</feature>
<evidence type="ECO:0000256" key="5">
    <source>
        <dbReference type="PROSITE-ProRule" id="PRU00070"/>
    </source>
</evidence>
<dbReference type="SMART" id="SM00301">
    <property type="entry name" value="DM"/>
    <property type="match status" value="1"/>
</dbReference>
<evidence type="ECO:0000259" key="7">
    <source>
        <dbReference type="PROSITE" id="PS50809"/>
    </source>
</evidence>
<feature type="non-terminal residue" evidence="8">
    <location>
        <position position="1"/>
    </location>
</feature>
<feature type="DNA-binding region" description="DM" evidence="5">
    <location>
        <begin position="71"/>
        <end position="118"/>
    </location>
</feature>
<evidence type="ECO:0000256" key="3">
    <source>
        <dbReference type="ARBA" id="ARBA00023125"/>
    </source>
</evidence>
<dbReference type="Gene3D" id="4.10.1040.10">
    <property type="entry name" value="DM DNA-binding domain"/>
    <property type="match status" value="1"/>
</dbReference>
<accession>A0A7R9KXR8</accession>
<dbReference type="GO" id="GO:0007548">
    <property type="term" value="P:sex differentiation"/>
    <property type="evidence" value="ECO:0007669"/>
    <property type="project" value="TreeGrafter"/>
</dbReference>
<feature type="domain" description="DM" evidence="7">
    <location>
        <begin position="71"/>
        <end position="118"/>
    </location>
</feature>
<feature type="region of interest" description="Disordered" evidence="6">
    <location>
        <begin position="161"/>
        <end position="230"/>
    </location>
</feature>
<evidence type="ECO:0000256" key="6">
    <source>
        <dbReference type="SAM" id="MobiDB-lite"/>
    </source>
</evidence>
<gene>
    <name evidence="8" type="ORF">OSB1V03_LOCUS11443</name>
</gene>
<keyword evidence="1 5" id="KW-0479">Metal-binding</keyword>
<dbReference type="InterPro" id="IPR036407">
    <property type="entry name" value="DM_DNA-bd_sf"/>
</dbReference>
<dbReference type="AlphaFoldDB" id="A0A7R9KXR8"/>
<dbReference type="GO" id="GO:0046872">
    <property type="term" value="F:metal ion binding"/>
    <property type="evidence" value="ECO:0007669"/>
    <property type="project" value="UniProtKB-KW"/>
</dbReference>
<protein>
    <recommendedName>
        <fullName evidence="7">DM domain-containing protein</fullName>
    </recommendedName>
</protein>
<feature type="compositionally biased region" description="Polar residues" evidence="6">
    <location>
        <begin position="179"/>
        <end position="204"/>
    </location>
</feature>
<dbReference type="OrthoDB" id="6162476at2759"/>
<evidence type="ECO:0000256" key="4">
    <source>
        <dbReference type="ARBA" id="ARBA00023242"/>
    </source>
</evidence>
<comment type="subcellular location">
    <subcellularLocation>
        <location evidence="5">Nucleus</location>
    </subcellularLocation>
</comment>
<evidence type="ECO:0000256" key="1">
    <source>
        <dbReference type="ARBA" id="ARBA00022723"/>
    </source>
</evidence>
<dbReference type="PROSITE" id="PS50809">
    <property type="entry name" value="DM_2"/>
    <property type="match status" value="1"/>
</dbReference>
<evidence type="ECO:0000256" key="2">
    <source>
        <dbReference type="ARBA" id="ARBA00022833"/>
    </source>
</evidence>
<dbReference type="PANTHER" id="PTHR12322">
    <property type="entry name" value="DOUBLESEX AND MAB-3 RELATED TRANSCRIPTION FACTOR DMRT"/>
    <property type="match status" value="1"/>
</dbReference>
<proteinExistence type="predicted"/>
<reference evidence="8" key="1">
    <citation type="submission" date="2020-11" db="EMBL/GenBank/DDBJ databases">
        <authorList>
            <person name="Tran Van P."/>
        </authorList>
    </citation>
    <scope>NUCLEOTIDE SEQUENCE</scope>
</reference>
<dbReference type="EMBL" id="CAJPIZ010008905">
    <property type="protein sequence ID" value="CAG2111462.1"/>
    <property type="molecule type" value="Genomic_DNA"/>
</dbReference>
<evidence type="ECO:0000313" key="9">
    <source>
        <dbReference type="Proteomes" id="UP000759131"/>
    </source>
</evidence>
<dbReference type="SUPFAM" id="SSF82927">
    <property type="entry name" value="Cysteine-rich DNA binding domain, (DM domain)"/>
    <property type="match status" value="1"/>
</dbReference>
<dbReference type="Pfam" id="PF00751">
    <property type="entry name" value="DM"/>
    <property type="match status" value="1"/>
</dbReference>
<sequence>MNFSSVSTHPTDHSITSLSADLSARNSLNNYSTIDSSPPPGSGRSTSSPATGPPAFIMRSAAERYQRTPKCARCRNHGVVSALKGHKRYCRWKDCSCAKCTLIAERQRVMAAQVALRRQQAQEENEARELGVLYGCHEGLLAMHRAGFTFSAAMSQLIQANTSGRRDAPPVDAQERPTSECSSTSGEPNGSSKYTANVDKSSPLTVDLVDNQHSNKDQNNSSKTGLTQFI</sequence>
<keyword evidence="3 5" id="KW-0238">DNA-binding</keyword>
<dbReference type="Proteomes" id="UP000759131">
    <property type="component" value="Unassembled WGS sequence"/>
</dbReference>
<organism evidence="8">
    <name type="scientific">Medioppia subpectinata</name>
    <dbReference type="NCBI Taxonomy" id="1979941"/>
    <lineage>
        <taxon>Eukaryota</taxon>
        <taxon>Metazoa</taxon>
        <taxon>Ecdysozoa</taxon>
        <taxon>Arthropoda</taxon>
        <taxon>Chelicerata</taxon>
        <taxon>Arachnida</taxon>
        <taxon>Acari</taxon>
        <taxon>Acariformes</taxon>
        <taxon>Sarcoptiformes</taxon>
        <taxon>Oribatida</taxon>
        <taxon>Brachypylina</taxon>
        <taxon>Oppioidea</taxon>
        <taxon>Oppiidae</taxon>
        <taxon>Medioppia</taxon>
    </lineage>
</organism>
<name>A0A7R9KXR8_9ACAR</name>
<dbReference type="PROSITE" id="PS40000">
    <property type="entry name" value="DM_1"/>
    <property type="match status" value="1"/>
</dbReference>
<feature type="compositionally biased region" description="Basic and acidic residues" evidence="6">
    <location>
        <begin position="164"/>
        <end position="178"/>
    </location>
</feature>
<dbReference type="InterPro" id="IPR001275">
    <property type="entry name" value="DM_DNA-bd"/>
</dbReference>
<dbReference type="GO" id="GO:0005634">
    <property type="term" value="C:nucleus"/>
    <property type="evidence" value="ECO:0007669"/>
    <property type="project" value="UniProtKB-SubCell"/>
</dbReference>
<dbReference type="GO" id="GO:0000978">
    <property type="term" value="F:RNA polymerase II cis-regulatory region sequence-specific DNA binding"/>
    <property type="evidence" value="ECO:0007669"/>
    <property type="project" value="TreeGrafter"/>
</dbReference>
<evidence type="ECO:0000313" key="8">
    <source>
        <dbReference type="EMBL" id="CAD7631032.1"/>
    </source>
</evidence>